<accession>B5BM41</accession>
<proteinExistence type="predicted"/>
<dbReference type="Bgee" id="WBGene00086563">
    <property type="expression patterns" value="Expressed in multicellular organism and 1 other cell type or tissue"/>
</dbReference>
<dbReference type="AlphaFoldDB" id="B5BM41"/>
<dbReference type="WormBase" id="K08C9.9">
    <property type="protein sequence ID" value="CE42928"/>
    <property type="gene ID" value="WBGene00086563"/>
</dbReference>
<protein>
    <submittedName>
        <fullName evidence="1">EF-hand domain-containing protein</fullName>
    </submittedName>
</protein>
<dbReference type="Proteomes" id="UP000001940">
    <property type="component" value="Chromosome I"/>
</dbReference>
<evidence type="ECO:0000313" key="1">
    <source>
        <dbReference type="EMBL" id="CAR31494.1"/>
    </source>
</evidence>
<dbReference type="AGR" id="WB:WBGene00086563"/>
<dbReference type="STRING" id="6239.K08C9.9.1"/>
<sequence length="72" mass="8160">MDSHEKSAVQYCSVSNRNRSPIPAEQYIGFTDVFYRCFDRDLDGLLLPGEDGADFWGQLGTFMKAITGMFRS</sequence>
<keyword evidence="2" id="KW-1185">Reference proteome</keyword>
<dbReference type="RefSeq" id="NP_001129784.1">
    <property type="nucleotide sequence ID" value="NM_001136312.1"/>
</dbReference>
<dbReference type="CTD" id="7040159"/>
<dbReference type="GeneID" id="7040159"/>
<reference evidence="1 2" key="1">
    <citation type="journal article" date="1998" name="Science">
        <title>Genome sequence of the nematode C. elegans: a platform for investigating biology.</title>
        <authorList>
            <consortium name="The C. elegans sequencing consortium"/>
            <person name="Sulson J.E."/>
            <person name="Waterston R."/>
        </authorList>
    </citation>
    <scope>NUCLEOTIDE SEQUENCE [LARGE SCALE GENOMIC DNA]</scope>
    <source>
        <strain evidence="1 2">Bristol N2</strain>
    </source>
</reference>
<name>B5BM41_CAEEL</name>
<organism evidence="1 2">
    <name type="scientific">Caenorhabditis elegans</name>
    <dbReference type="NCBI Taxonomy" id="6239"/>
    <lineage>
        <taxon>Eukaryota</taxon>
        <taxon>Metazoa</taxon>
        <taxon>Ecdysozoa</taxon>
        <taxon>Nematoda</taxon>
        <taxon>Chromadorea</taxon>
        <taxon>Rhabditida</taxon>
        <taxon>Rhabditina</taxon>
        <taxon>Rhabditomorpha</taxon>
        <taxon>Rhabditoidea</taxon>
        <taxon>Rhabditidae</taxon>
        <taxon>Peloderinae</taxon>
        <taxon>Caenorhabditis</taxon>
    </lineage>
</organism>
<gene>
    <name evidence="1" type="ORF">CELE_K08C9.9</name>
    <name evidence="1 3" type="ORF">K08C9.9</name>
</gene>
<dbReference type="EMBL" id="BX284601">
    <property type="protein sequence ID" value="CAR31494.1"/>
    <property type="molecule type" value="Genomic_DNA"/>
</dbReference>
<dbReference type="PaxDb" id="6239-K08C9.9"/>
<evidence type="ECO:0000313" key="2">
    <source>
        <dbReference type="Proteomes" id="UP000001940"/>
    </source>
</evidence>
<evidence type="ECO:0000313" key="3">
    <source>
        <dbReference type="WormBase" id="K08C9.9"/>
    </source>
</evidence>
<dbReference type="KEGG" id="cel:CELE_K08C9.9"/>
<dbReference type="InParanoid" id="B5BM41"/>
<dbReference type="HOGENOM" id="CLU_2724503_0_0_1"/>